<sequence length="239" mass="25897">MNRRDLLTRSAAIGAALALPAPIAAQPRVGPARNAKLAEIAKRAQAKAGDKLWRSDYVGIADFGLRSSEPRFHFVNMEAGTVESFLVSHGDGSDPEHDGWLNWFSNTHGSHCTSKGSYATYGWYTGRYGTSIRLDGLEESNSNALDRAIVMHRARYAEKSHLERWGRLGRSNGCFAMGDADFKVALLKLGGGRVLHADSLGLLENGEIAPPPTTEAPADLKILQRDLPTGIEQANPGVF</sequence>
<dbReference type="InterPro" id="IPR019546">
    <property type="entry name" value="TAT_signal_bac_arc"/>
</dbReference>
<dbReference type="InterPro" id="IPR006311">
    <property type="entry name" value="TAT_signal"/>
</dbReference>
<dbReference type="PROSITE" id="PS51318">
    <property type="entry name" value="TAT"/>
    <property type="match status" value="1"/>
</dbReference>
<dbReference type="InterPro" id="IPR032676">
    <property type="entry name" value="YkuD_2"/>
</dbReference>
<name>A0A848QI00_9SPHN</name>
<dbReference type="PANTHER" id="PTHR38477">
    <property type="entry name" value="HYPOTHETICAL EXPORTED PROTEIN"/>
    <property type="match status" value="1"/>
</dbReference>
<gene>
    <name evidence="1" type="ORF">HKD42_09445</name>
</gene>
<dbReference type="Proteomes" id="UP000561181">
    <property type="component" value="Unassembled WGS sequence"/>
</dbReference>
<dbReference type="NCBIfam" id="TIGR01409">
    <property type="entry name" value="TAT_signal_seq"/>
    <property type="match status" value="1"/>
</dbReference>
<dbReference type="Pfam" id="PF13645">
    <property type="entry name" value="YkuD_2"/>
    <property type="match status" value="1"/>
</dbReference>
<reference evidence="1 2" key="1">
    <citation type="submission" date="2020-04" db="EMBL/GenBank/DDBJ databases">
        <authorList>
            <person name="Liu A."/>
        </authorList>
    </citation>
    <scope>NUCLEOTIDE SEQUENCE [LARGE SCALE GENOMIC DNA]</scope>
    <source>
        <strain evidence="1 2">RZ02</strain>
    </source>
</reference>
<proteinExistence type="predicted"/>
<dbReference type="RefSeq" id="WP_170012770.1">
    <property type="nucleotide sequence ID" value="NZ_JABCRE010000003.1"/>
</dbReference>
<organism evidence="1 2">
    <name type="scientific">Pontixanthobacter rizhaonensis</name>
    <dbReference type="NCBI Taxonomy" id="2730337"/>
    <lineage>
        <taxon>Bacteria</taxon>
        <taxon>Pseudomonadati</taxon>
        <taxon>Pseudomonadota</taxon>
        <taxon>Alphaproteobacteria</taxon>
        <taxon>Sphingomonadales</taxon>
        <taxon>Erythrobacteraceae</taxon>
        <taxon>Pontixanthobacter</taxon>
    </lineage>
</organism>
<dbReference type="AlphaFoldDB" id="A0A848QI00"/>
<dbReference type="EMBL" id="JABCRE010000003">
    <property type="protein sequence ID" value="NMW32282.1"/>
    <property type="molecule type" value="Genomic_DNA"/>
</dbReference>
<protein>
    <submittedName>
        <fullName evidence="1">Twin-arginine translocation signal domain-containing protein</fullName>
    </submittedName>
</protein>
<dbReference type="PANTHER" id="PTHR38477:SF1">
    <property type="entry name" value="MUREIN L,D-TRANSPEPTIDASE CATALYTIC DOMAIN FAMILY PROTEIN"/>
    <property type="match status" value="1"/>
</dbReference>
<comment type="caution">
    <text evidence="1">The sequence shown here is derived from an EMBL/GenBank/DDBJ whole genome shotgun (WGS) entry which is preliminary data.</text>
</comment>
<evidence type="ECO:0000313" key="1">
    <source>
        <dbReference type="EMBL" id="NMW32282.1"/>
    </source>
</evidence>
<accession>A0A848QI00</accession>
<keyword evidence="2" id="KW-1185">Reference proteome</keyword>
<evidence type="ECO:0000313" key="2">
    <source>
        <dbReference type="Proteomes" id="UP000561181"/>
    </source>
</evidence>